<dbReference type="OrthoDB" id="5837156at2759"/>
<dbReference type="EMBL" id="LIAE01009904">
    <property type="protein sequence ID" value="PAV67587.1"/>
    <property type="molecule type" value="Genomic_DNA"/>
</dbReference>
<gene>
    <name evidence="7" type="ORF">WR25_02333</name>
</gene>
<evidence type="ECO:0000256" key="2">
    <source>
        <dbReference type="ARBA" id="ARBA00022692"/>
    </source>
</evidence>
<comment type="caution">
    <text evidence="7">The sequence shown here is derived from an EMBL/GenBank/DDBJ whole genome shotgun (WGS) entry which is preliminary data.</text>
</comment>
<feature type="domain" description="G-protein coupled receptors family 1 profile" evidence="6">
    <location>
        <begin position="36"/>
        <end position="289"/>
    </location>
</feature>
<comment type="subcellular location">
    <subcellularLocation>
        <location evidence="1">Membrane</location>
    </subcellularLocation>
</comment>
<dbReference type="PANTHER" id="PTHR46709:SF11">
    <property type="entry name" value="G-PROTEIN COUPLED RECEPTORS FAMILY 1 PROFILE DOMAIN-CONTAINING PROTEIN"/>
    <property type="match status" value="1"/>
</dbReference>
<feature type="transmembrane region" description="Helical" evidence="5">
    <location>
        <begin position="222"/>
        <end position="246"/>
    </location>
</feature>
<evidence type="ECO:0000256" key="5">
    <source>
        <dbReference type="SAM" id="Phobius"/>
    </source>
</evidence>
<dbReference type="AlphaFoldDB" id="A0A2A2K0V5"/>
<reference evidence="7 8" key="1">
    <citation type="journal article" date="2017" name="Curr. Biol.">
        <title>Genome architecture and evolution of a unichromosomal asexual nematode.</title>
        <authorList>
            <person name="Fradin H."/>
            <person name="Zegar C."/>
            <person name="Gutwein M."/>
            <person name="Lucas J."/>
            <person name="Kovtun M."/>
            <person name="Corcoran D."/>
            <person name="Baugh L.R."/>
            <person name="Kiontke K."/>
            <person name="Gunsalus K."/>
            <person name="Fitch D.H."/>
            <person name="Piano F."/>
        </authorList>
    </citation>
    <scope>NUCLEOTIDE SEQUENCE [LARGE SCALE GENOMIC DNA]</scope>
    <source>
        <strain evidence="7">PF1309</strain>
    </source>
</reference>
<dbReference type="PANTHER" id="PTHR46709">
    <property type="entry name" value="PROTEIN CBG23488-RELATED"/>
    <property type="match status" value="1"/>
</dbReference>
<feature type="transmembrane region" description="Helical" evidence="5">
    <location>
        <begin position="97"/>
        <end position="126"/>
    </location>
</feature>
<evidence type="ECO:0000313" key="7">
    <source>
        <dbReference type="EMBL" id="PAV67587.1"/>
    </source>
</evidence>
<dbReference type="GO" id="GO:0004930">
    <property type="term" value="F:G protein-coupled receptor activity"/>
    <property type="evidence" value="ECO:0007669"/>
    <property type="project" value="InterPro"/>
</dbReference>
<accession>A0A2A2K0V5</accession>
<feature type="transmembrane region" description="Helical" evidence="5">
    <location>
        <begin position="61"/>
        <end position="85"/>
    </location>
</feature>
<evidence type="ECO:0000313" key="8">
    <source>
        <dbReference type="Proteomes" id="UP000218231"/>
    </source>
</evidence>
<keyword evidence="3 5" id="KW-1133">Transmembrane helix</keyword>
<dbReference type="GO" id="GO:0016020">
    <property type="term" value="C:membrane"/>
    <property type="evidence" value="ECO:0007669"/>
    <property type="project" value="UniProtKB-SubCell"/>
</dbReference>
<evidence type="ECO:0000256" key="1">
    <source>
        <dbReference type="ARBA" id="ARBA00004370"/>
    </source>
</evidence>
<organism evidence="7 8">
    <name type="scientific">Diploscapter pachys</name>
    <dbReference type="NCBI Taxonomy" id="2018661"/>
    <lineage>
        <taxon>Eukaryota</taxon>
        <taxon>Metazoa</taxon>
        <taxon>Ecdysozoa</taxon>
        <taxon>Nematoda</taxon>
        <taxon>Chromadorea</taxon>
        <taxon>Rhabditida</taxon>
        <taxon>Rhabditina</taxon>
        <taxon>Rhabditomorpha</taxon>
        <taxon>Rhabditoidea</taxon>
        <taxon>Rhabditidae</taxon>
        <taxon>Diploscapter</taxon>
    </lineage>
</organism>
<sequence length="317" mass="36476">MNETSQTMEEIKCGLYEGYTLQRFIIVIAFSGLSFFGVLFNTLLIMVFARNISSNVYLATLALLDMLICLTYILLFGVDAAIVYLRDATLFQLYFRYILQTLFLAKVVQFAIPYMLIVITFERYLWTAREKTRQMFAAVFSDTGRFLTVLFLAAFSLAMRFPVILATELSNPMSNRAFNEFTLQKNGNMPENCVLLEVATEVIKESLVHRSSRSKRSQLRNAIYTMLAIVTSYLMCNSIHMFTTLLEKFDSNILYSAEDPNQSSNFYIALSDTVSILYMVTSAIRIFIYCKCNPKLRNEIRQFITRSGKMHEVPVIE</sequence>
<dbReference type="Proteomes" id="UP000218231">
    <property type="component" value="Unassembled WGS sequence"/>
</dbReference>
<dbReference type="PRINTS" id="PR00237">
    <property type="entry name" value="GPCRRHODOPSN"/>
</dbReference>
<evidence type="ECO:0000256" key="3">
    <source>
        <dbReference type="ARBA" id="ARBA00022989"/>
    </source>
</evidence>
<keyword evidence="2 5" id="KW-0812">Transmembrane</keyword>
<feature type="transmembrane region" description="Helical" evidence="5">
    <location>
        <begin position="146"/>
        <end position="166"/>
    </location>
</feature>
<evidence type="ECO:0000256" key="4">
    <source>
        <dbReference type="ARBA" id="ARBA00023136"/>
    </source>
</evidence>
<dbReference type="InterPro" id="IPR000276">
    <property type="entry name" value="GPCR_Rhodpsn"/>
</dbReference>
<keyword evidence="4 5" id="KW-0472">Membrane</keyword>
<keyword evidence="8" id="KW-1185">Reference proteome</keyword>
<feature type="transmembrane region" description="Helical" evidence="5">
    <location>
        <begin position="266"/>
        <end position="288"/>
    </location>
</feature>
<name>A0A2A2K0V5_9BILA</name>
<dbReference type="InterPro" id="IPR017452">
    <property type="entry name" value="GPCR_Rhodpsn_7TM"/>
</dbReference>
<dbReference type="Gene3D" id="1.20.1070.10">
    <property type="entry name" value="Rhodopsin 7-helix transmembrane proteins"/>
    <property type="match status" value="2"/>
</dbReference>
<feature type="transmembrane region" description="Helical" evidence="5">
    <location>
        <begin position="24"/>
        <end position="49"/>
    </location>
</feature>
<evidence type="ECO:0000259" key="6">
    <source>
        <dbReference type="PROSITE" id="PS50262"/>
    </source>
</evidence>
<dbReference type="SUPFAM" id="SSF81321">
    <property type="entry name" value="Family A G protein-coupled receptor-like"/>
    <property type="match status" value="1"/>
</dbReference>
<proteinExistence type="predicted"/>
<dbReference type="PROSITE" id="PS50262">
    <property type="entry name" value="G_PROTEIN_RECEP_F1_2"/>
    <property type="match status" value="1"/>
</dbReference>
<protein>
    <recommendedName>
        <fullName evidence="6">G-protein coupled receptors family 1 profile domain-containing protein</fullName>
    </recommendedName>
</protein>